<name>A0A135W1A2_9FLAO</name>
<accession>A0A135W1A2</accession>
<reference evidence="1 2" key="2">
    <citation type="journal article" date="2016" name="Genome Announc.">
        <title>Draft Genome Sequence of a Biocontrol Rhizobacterium, Chryseobacterium kwangjuense Strain KJ1R5, Isolated from Pepper (Capsicum annuum).</title>
        <authorList>
            <person name="Jeong J.J."/>
            <person name="Park H."/>
            <person name="Park B.H."/>
            <person name="Mannaa M."/>
            <person name="Sang M.K."/>
            <person name="Choi I.G."/>
            <person name="Kim K.D."/>
        </authorList>
    </citation>
    <scope>NUCLEOTIDE SEQUENCE [LARGE SCALE GENOMIC DNA]</scope>
    <source>
        <strain evidence="1 2">KJ1R5</strain>
    </source>
</reference>
<comment type="caution">
    <text evidence="1">The sequence shown here is derived from an EMBL/GenBank/DDBJ whole genome shotgun (WGS) entry which is preliminary data.</text>
</comment>
<dbReference type="EMBL" id="LPUR01000020">
    <property type="protein sequence ID" value="KXH78711.1"/>
    <property type="molecule type" value="Genomic_DNA"/>
</dbReference>
<dbReference type="Proteomes" id="UP000070513">
    <property type="component" value="Unassembled WGS sequence"/>
</dbReference>
<protein>
    <submittedName>
        <fullName evidence="1">Uncharacterized protein</fullName>
    </submittedName>
</protein>
<dbReference type="AlphaFoldDB" id="A0A135W1A2"/>
<reference evidence="2" key="1">
    <citation type="submission" date="2015-12" db="EMBL/GenBank/DDBJ databases">
        <title>Genome sequence of a biocontrol rhizobacterium Chryseobacterium kwangjuense strain KJ1R5 isolated from pepper (Capsicum annuum L.).</title>
        <authorList>
            <person name="Jeong J.-J."/>
            <person name="Park H."/>
            <person name="Mannaa M."/>
            <person name="Sang M.K."/>
            <person name="Choi I.-G."/>
            <person name="Kim K.D."/>
        </authorList>
    </citation>
    <scope>NUCLEOTIDE SEQUENCE [LARGE SCALE GENOMIC DNA]</scope>
    <source>
        <strain evidence="2">KJ1R5</strain>
    </source>
</reference>
<proteinExistence type="predicted"/>
<organism evidence="1 2">
    <name type="scientific">Chryseobacterium kwangjuense</name>
    <dbReference type="NCBI Taxonomy" id="267125"/>
    <lineage>
        <taxon>Bacteria</taxon>
        <taxon>Pseudomonadati</taxon>
        <taxon>Bacteroidota</taxon>
        <taxon>Flavobacteriia</taxon>
        <taxon>Flavobacteriales</taxon>
        <taxon>Weeksellaceae</taxon>
        <taxon>Chryseobacterium group</taxon>
        <taxon>Chryseobacterium</taxon>
    </lineage>
</organism>
<evidence type="ECO:0000313" key="1">
    <source>
        <dbReference type="EMBL" id="KXH78711.1"/>
    </source>
</evidence>
<sequence>MQDPQIIMEFIQVKISIDPKCLRLNNNQNNYFMKTKVFNVKGAKALQRNEMKIVNGGAATAKCCEWGEGPKGQRVCLEWAAPNGVCR</sequence>
<evidence type="ECO:0000313" key="2">
    <source>
        <dbReference type="Proteomes" id="UP000070513"/>
    </source>
</evidence>
<gene>
    <name evidence="1" type="ORF">AU378_21505</name>
</gene>